<dbReference type="AlphaFoldDB" id="A0A5B9VYQ2"/>
<dbReference type="KEGG" id="agv:OJF2_15670"/>
<keyword evidence="2" id="KW-1185">Reference proteome</keyword>
<evidence type="ECO:0008006" key="3">
    <source>
        <dbReference type="Google" id="ProtNLM"/>
    </source>
</evidence>
<sequence length="435" mass="47325">MPTPPRQTLSRRGFLTVGSIGLGSLTLADLLRIQARADLKSYAPIPAKADSVIHIFLPGGISHQETFDPKPFAPVEYRGDMGSIPTKIDGERFSESLPQTAQVADKLTIIRSMTHGEAAHERGTHNMFTGYRPSPALQYPSLGSVISHEYGPRNNLPPYVCVPRQPNVYAGTGYLSSSFSPFSLGADPADAGFRVQDLNLPGDVKEDRFSTRRRALDAVNEHFARKEKSDNIAAMDTFYDRAYSLISSQKAREAFNIAAEPAKVRDEYGRNAAGQRFLMARRLVAAGVRMVTVEYGSWDLHTGIVAGMKGQLPAFDQAYAALIRDLERNGLLDRTLVMVSSEFGRTPKVNKDAGRDHWPKVFSVALAGGGIKKGYIHGASNSTASEPDKDPIGPEDLATTVYNLLGIVADKELMAPGNRPIEIVDGGKVVKELLA</sequence>
<reference evidence="1 2" key="1">
    <citation type="submission" date="2019-08" db="EMBL/GenBank/DDBJ databases">
        <title>Deep-cultivation of Planctomycetes and their phenomic and genomic characterization uncovers novel biology.</title>
        <authorList>
            <person name="Wiegand S."/>
            <person name="Jogler M."/>
            <person name="Boedeker C."/>
            <person name="Pinto D."/>
            <person name="Vollmers J."/>
            <person name="Rivas-Marin E."/>
            <person name="Kohn T."/>
            <person name="Peeters S.H."/>
            <person name="Heuer A."/>
            <person name="Rast P."/>
            <person name="Oberbeckmann S."/>
            <person name="Bunk B."/>
            <person name="Jeske O."/>
            <person name="Meyerdierks A."/>
            <person name="Storesund J.E."/>
            <person name="Kallscheuer N."/>
            <person name="Luecker S."/>
            <person name="Lage O.M."/>
            <person name="Pohl T."/>
            <person name="Merkel B.J."/>
            <person name="Hornburger P."/>
            <person name="Mueller R.-W."/>
            <person name="Bruemmer F."/>
            <person name="Labrenz M."/>
            <person name="Spormann A.M."/>
            <person name="Op den Camp H."/>
            <person name="Overmann J."/>
            <person name="Amann R."/>
            <person name="Jetten M.S.M."/>
            <person name="Mascher T."/>
            <person name="Medema M.H."/>
            <person name="Devos D.P."/>
            <person name="Kaster A.-K."/>
            <person name="Ovreas L."/>
            <person name="Rohde M."/>
            <person name="Galperin M.Y."/>
            <person name="Jogler C."/>
        </authorList>
    </citation>
    <scope>NUCLEOTIDE SEQUENCE [LARGE SCALE GENOMIC DNA]</scope>
    <source>
        <strain evidence="1 2">OJF2</strain>
    </source>
</reference>
<gene>
    <name evidence="1" type="ORF">OJF2_15670</name>
</gene>
<dbReference type="RefSeq" id="WP_148592694.1">
    <property type="nucleotide sequence ID" value="NZ_CP042997.1"/>
</dbReference>
<dbReference type="PANTHER" id="PTHR43737">
    <property type="entry name" value="BLL7424 PROTEIN"/>
    <property type="match status" value="1"/>
</dbReference>
<dbReference type="OrthoDB" id="127333at2"/>
<evidence type="ECO:0000313" key="1">
    <source>
        <dbReference type="EMBL" id="QEH33071.1"/>
    </source>
</evidence>
<dbReference type="EMBL" id="CP042997">
    <property type="protein sequence ID" value="QEH33071.1"/>
    <property type="molecule type" value="Genomic_DNA"/>
</dbReference>
<dbReference type="InterPro" id="IPR017850">
    <property type="entry name" value="Alkaline_phosphatase_core_sf"/>
</dbReference>
<proteinExistence type="predicted"/>
<dbReference type="InterPro" id="IPR006311">
    <property type="entry name" value="TAT_signal"/>
</dbReference>
<dbReference type="SUPFAM" id="SSF53649">
    <property type="entry name" value="Alkaline phosphatase-like"/>
    <property type="match status" value="1"/>
</dbReference>
<evidence type="ECO:0000313" key="2">
    <source>
        <dbReference type="Proteomes" id="UP000324233"/>
    </source>
</evidence>
<organism evidence="1 2">
    <name type="scientific">Aquisphaera giovannonii</name>
    <dbReference type="NCBI Taxonomy" id="406548"/>
    <lineage>
        <taxon>Bacteria</taxon>
        <taxon>Pseudomonadati</taxon>
        <taxon>Planctomycetota</taxon>
        <taxon>Planctomycetia</taxon>
        <taxon>Isosphaerales</taxon>
        <taxon>Isosphaeraceae</taxon>
        <taxon>Aquisphaera</taxon>
    </lineage>
</organism>
<dbReference type="Pfam" id="PF07394">
    <property type="entry name" value="DUF1501"/>
    <property type="match status" value="1"/>
</dbReference>
<protein>
    <recommendedName>
        <fullName evidence="3">Sulfatase</fullName>
    </recommendedName>
</protein>
<dbReference type="PROSITE" id="PS51318">
    <property type="entry name" value="TAT"/>
    <property type="match status" value="1"/>
</dbReference>
<dbReference type="InterPro" id="IPR010869">
    <property type="entry name" value="DUF1501"/>
</dbReference>
<dbReference type="Proteomes" id="UP000324233">
    <property type="component" value="Chromosome"/>
</dbReference>
<dbReference type="PANTHER" id="PTHR43737:SF1">
    <property type="entry name" value="DUF1501 DOMAIN-CONTAINING PROTEIN"/>
    <property type="match status" value="1"/>
</dbReference>
<dbReference type="Gene3D" id="3.40.720.10">
    <property type="entry name" value="Alkaline Phosphatase, subunit A"/>
    <property type="match status" value="1"/>
</dbReference>
<name>A0A5B9VYQ2_9BACT</name>
<accession>A0A5B9VYQ2</accession>